<dbReference type="EMBL" id="JBHULM010000011">
    <property type="protein sequence ID" value="MFD2543559.1"/>
    <property type="molecule type" value="Genomic_DNA"/>
</dbReference>
<evidence type="ECO:0000313" key="1">
    <source>
        <dbReference type="EMBL" id="MFD2543559.1"/>
    </source>
</evidence>
<comment type="caution">
    <text evidence="1">The sequence shown here is derived from an EMBL/GenBank/DDBJ whole genome shotgun (WGS) entry which is preliminary data.</text>
</comment>
<protein>
    <recommendedName>
        <fullName evidence="3">Calx-beta domain-containing protein</fullName>
    </recommendedName>
</protein>
<organism evidence="1 2">
    <name type="scientific">Lacinutrix gracilariae</name>
    <dbReference type="NCBI Taxonomy" id="1747198"/>
    <lineage>
        <taxon>Bacteria</taxon>
        <taxon>Pseudomonadati</taxon>
        <taxon>Bacteroidota</taxon>
        <taxon>Flavobacteriia</taxon>
        <taxon>Flavobacteriales</taxon>
        <taxon>Flavobacteriaceae</taxon>
        <taxon>Lacinutrix</taxon>
    </lineage>
</organism>
<reference evidence="2" key="1">
    <citation type="journal article" date="2019" name="Int. J. Syst. Evol. Microbiol.">
        <title>The Global Catalogue of Microorganisms (GCM) 10K type strain sequencing project: providing services to taxonomists for standard genome sequencing and annotation.</title>
        <authorList>
            <consortium name="The Broad Institute Genomics Platform"/>
            <consortium name="The Broad Institute Genome Sequencing Center for Infectious Disease"/>
            <person name="Wu L."/>
            <person name="Ma J."/>
        </authorList>
    </citation>
    <scope>NUCLEOTIDE SEQUENCE [LARGE SCALE GENOMIC DNA]</scope>
    <source>
        <strain evidence="2">KCTC 42808</strain>
    </source>
</reference>
<accession>A0ABW5K4M1</accession>
<dbReference type="InterPro" id="IPR038081">
    <property type="entry name" value="CalX-like_sf"/>
</dbReference>
<sequence length="291" mass="30834">MNKIFKNIGLLALTGILVTACNEDDNTNESIIDYSTATITLSSSSATSIDESAIDADDESTYQIEVVATLAETQPVNAVIDLVQVGGSADSADFEGHTITIPAGSTTGSATVDILQTGDIEGDETLVIGGSSRANFNIAAFEHTVTITNDYINTFIDLDLDWDGQVTIEEEDVSSTTVELCAIDFDVVLFDAATFANLGYLMATASCPESDSYFFGDGEYLLIAELYDNPHAGFGDTTDVPLTLNFNHEYFDNSGSIVVTGAFDLSATSGQAPIAYLTVSNGGQTYEVTPY</sequence>
<name>A0ABW5K4M1_9FLAO</name>
<keyword evidence="2" id="KW-1185">Reference proteome</keyword>
<evidence type="ECO:0000313" key="2">
    <source>
        <dbReference type="Proteomes" id="UP001597467"/>
    </source>
</evidence>
<dbReference type="Proteomes" id="UP001597467">
    <property type="component" value="Unassembled WGS sequence"/>
</dbReference>
<gene>
    <name evidence="1" type="ORF">ACFSSB_14600</name>
</gene>
<dbReference type="PROSITE" id="PS51257">
    <property type="entry name" value="PROKAR_LIPOPROTEIN"/>
    <property type="match status" value="1"/>
</dbReference>
<dbReference type="RefSeq" id="WP_379905555.1">
    <property type="nucleotide sequence ID" value="NZ_JBHULM010000011.1"/>
</dbReference>
<proteinExistence type="predicted"/>
<evidence type="ECO:0008006" key="3">
    <source>
        <dbReference type="Google" id="ProtNLM"/>
    </source>
</evidence>
<dbReference type="Gene3D" id="2.60.40.2030">
    <property type="match status" value="1"/>
</dbReference>